<gene>
    <name evidence="1" type="ORF">SAMN04488129_106164</name>
</gene>
<evidence type="ECO:0000313" key="2">
    <source>
        <dbReference type="Proteomes" id="UP000198807"/>
    </source>
</evidence>
<dbReference type="Pfam" id="PF06097">
    <property type="entry name" value="DUF945"/>
    <property type="match status" value="1"/>
</dbReference>
<accession>A0A1H7M816</accession>
<reference evidence="2" key="1">
    <citation type="submission" date="2016-10" db="EMBL/GenBank/DDBJ databases">
        <authorList>
            <person name="Varghese N."/>
            <person name="Submissions S."/>
        </authorList>
    </citation>
    <scope>NUCLEOTIDE SEQUENCE [LARGE SCALE GENOMIC DNA]</scope>
    <source>
        <strain evidence="2">CGMCC 1.9150</strain>
    </source>
</reference>
<dbReference type="Proteomes" id="UP000198807">
    <property type="component" value="Unassembled WGS sequence"/>
</dbReference>
<evidence type="ECO:0000313" key="1">
    <source>
        <dbReference type="EMBL" id="SEL07343.1"/>
    </source>
</evidence>
<proteinExistence type="predicted"/>
<dbReference type="RefSeq" id="WP_342027775.1">
    <property type="nucleotide sequence ID" value="NZ_FOBC01000006.1"/>
</dbReference>
<organism evidence="1 2">
    <name type="scientific">Halomonas daqiaonensis</name>
    <dbReference type="NCBI Taxonomy" id="650850"/>
    <lineage>
        <taxon>Bacteria</taxon>
        <taxon>Pseudomonadati</taxon>
        <taxon>Pseudomonadota</taxon>
        <taxon>Gammaproteobacteria</taxon>
        <taxon>Oceanospirillales</taxon>
        <taxon>Halomonadaceae</taxon>
        <taxon>Halomonas</taxon>
    </lineage>
</organism>
<dbReference type="EMBL" id="FOBC01000006">
    <property type="protein sequence ID" value="SEL07343.1"/>
    <property type="molecule type" value="Genomic_DNA"/>
</dbReference>
<protein>
    <recommendedName>
        <fullName evidence="3">DUF945 domain-containing protein</fullName>
    </recommendedName>
</protein>
<dbReference type="InterPro" id="IPR010352">
    <property type="entry name" value="DUF945"/>
</dbReference>
<evidence type="ECO:0008006" key="3">
    <source>
        <dbReference type="Google" id="ProtNLM"/>
    </source>
</evidence>
<dbReference type="STRING" id="650850.SAMN04488129_106164"/>
<keyword evidence="2" id="KW-1185">Reference proteome</keyword>
<sequence length="420" mass="47159">MIRKERLIVPVVVGLALLWGVAQYLSSVLFERELARALEDLAARGELAVKRTDVTPGWLESRGTIHLTPRFGQAWHLELPYVARHGVLSTRINGELRPYLGADNRRLFGDALPSVPPTWQARYRTLGATLRGHLQLAPFIVSQEGRELDFRGGRIGFGGVYGDWRLQVRLEPWRLSDGPATLELGPTTLESRYAYTDAAYHFTQQDLLKVERLALQQPDLELDARGLILHSRTVLDEQELRVESELTLDRLMTAEQVLLSGRVALELSRINADALRSVLAVLRDEAARGDAAQGGRDLLARLETQLLALLQDSPRLDIHAIDLDSPMLGLEARGNGALFFDSRQLSELSLVALANPHEQAHEQARWRARLYGDLIWYQVPKVVALWLGLPLDTEDLEIDVVRGRVRINGRPLPPALERLQ</sequence>
<name>A0A1H7M816_9GAMM</name>
<dbReference type="AlphaFoldDB" id="A0A1H7M816"/>